<evidence type="ECO:0000256" key="2">
    <source>
        <dbReference type="ARBA" id="ARBA00022490"/>
    </source>
</evidence>
<feature type="compositionally biased region" description="Basic and acidic residues" evidence="8">
    <location>
        <begin position="217"/>
        <end position="228"/>
    </location>
</feature>
<comment type="similarity">
    <text evidence="1 6">Belongs to the peptidase S14 family.</text>
</comment>
<protein>
    <recommendedName>
        <fullName evidence="6">ATP-dependent Clp protease proteolytic subunit</fullName>
    </recommendedName>
</protein>
<name>A0A1W1Z3S5_9HYPH</name>
<evidence type="ECO:0000313" key="10">
    <source>
        <dbReference type="Proteomes" id="UP000192656"/>
    </source>
</evidence>
<dbReference type="PANTHER" id="PTHR10381">
    <property type="entry name" value="ATP-DEPENDENT CLP PROTEASE PROTEOLYTIC SUBUNIT"/>
    <property type="match status" value="1"/>
</dbReference>
<dbReference type="Proteomes" id="UP000192656">
    <property type="component" value="Unassembled WGS sequence"/>
</dbReference>
<dbReference type="GO" id="GO:0004252">
    <property type="term" value="F:serine-type endopeptidase activity"/>
    <property type="evidence" value="ECO:0007669"/>
    <property type="project" value="InterPro"/>
</dbReference>
<dbReference type="STRING" id="937218.SAMN06297251_102128"/>
<keyword evidence="10" id="KW-1185">Reference proteome</keyword>
<dbReference type="RefSeq" id="WP_084408590.1">
    <property type="nucleotide sequence ID" value="NZ_FWXR01000002.1"/>
</dbReference>
<keyword evidence="5" id="KW-0720">Serine protease</keyword>
<dbReference type="PANTHER" id="PTHR10381:SF70">
    <property type="entry name" value="ATP-DEPENDENT CLP PROTEASE PROTEOLYTIC SUBUNIT"/>
    <property type="match status" value="1"/>
</dbReference>
<proteinExistence type="inferred from homology"/>
<dbReference type="CDD" id="cd07016">
    <property type="entry name" value="S14_ClpP_1"/>
    <property type="match status" value="1"/>
</dbReference>
<dbReference type="EMBL" id="FWXR01000002">
    <property type="protein sequence ID" value="SMC42962.1"/>
    <property type="molecule type" value="Genomic_DNA"/>
</dbReference>
<dbReference type="GO" id="GO:0009368">
    <property type="term" value="C:endopeptidase Clp complex"/>
    <property type="evidence" value="ECO:0007669"/>
    <property type="project" value="TreeGrafter"/>
</dbReference>
<evidence type="ECO:0000256" key="5">
    <source>
        <dbReference type="ARBA" id="ARBA00022825"/>
    </source>
</evidence>
<dbReference type="OrthoDB" id="9806592at2"/>
<dbReference type="Gene3D" id="3.90.226.10">
    <property type="entry name" value="2-enoyl-CoA Hydratase, Chain A, domain 1"/>
    <property type="match status" value="1"/>
</dbReference>
<reference evidence="9 10" key="1">
    <citation type="submission" date="2017-04" db="EMBL/GenBank/DDBJ databases">
        <authorList>
            <person name="Afonso C.L."/>
            <person name="Miller P.J."/>
            <person name="Scott M.A."/>
            <person name="Spackman E."/>
            <person name="Goraichik I."/>
            <person name="Dimitrov K.M."/>
            <person name="Suarez D.L."/>
            <person name="Swayne D.E."/>
        </authorList>
    </citation>
    <scope>NUCLEOTIDE SEQUENCE [LARGE SCALE GENOMIC DNA]</scope>
    <source>
        <strain evidence="9 10">CGMCC 1.10972</strain>
    </source>
</reference>
<dbReference type="Pfam" id="PF00574">
    <property type="entry name" value="CLP_protease"/>
    <property type="match status" value="1"/>
</dbReference>
<evidence type="ECO:0000256" key="3">
    <source>
        <dbReference type="ARBA" id="ARBA00022670"/>
    </source>
</evidence>
<dbReference type="NCBIfam" id="NF045542">
    <property type="entry name" value="Clp_rel_HeadMat"/>
    <property type="match status" value="1"/>
</dbReference>
<dbReference type="InterPro" id="IPR029045">
    <property type="entry name" value="ClpP/crotonase-like_dom_sf"/>
</dbReference>
<gene>
    <name evidence="9" type="ORF">SAMN06297251_102128</name>
</gene>
<feature type="region of interest" description="Disordered" evidence="8">
    <location>
        <begin position="201"/>
        <end position="228"/>
    </location>
</feature>
<dbReference type="GO" id="GO:0004176">
    <property type="term" value="F:ATP-dependent peptidase activity"/>
    <property type="evidence" value="ECO:0007669"/>
    <property type="project" value="InterPro"/>
</dbReference>
<dbReference type="InterPro" id="IPR001907">
    <property type="entry name" value="ClpP"/>
</dbReference>
<dbReference type="InterPro" id="IPR023562">
    <property type="entry name" value="ClpP/TepA"/>
</dbReference>
<evidence type="ECO:0000313" key="9">
    <source>
        <dbReference type="EMBL" id="SMC42962.1"/>
    </source>
</evidence>
<keyword evidence="4" id="KW-0378">Hydrolase</keyword>
<evidence type="ECO:0000256" key="1">
    <source>
        <dbReference type="ARBA" id="ARBA00007039"/>
    </source>
</evidence>
<dbReference type="PRINTS" id="PR00127">
    <property type="entry name" value="CLPPROTEASEP"/>
</dbReference>
<evidence type="ECO:0000256" key="7">
    <source>
        <dbReference type="SAM" id="Coils"/>
    </source>
</evidence>
<feature type="coiled-coil region" evidence="7">
    <location>
        <begin position="229"/>
        <end position="284"/>
    </location>
</feature>
<accession>A0A1W1Z3S5</accession>
<keyword evidence="7" id="KW-0175">Coiled coil</keyword>
<sequence>MAAILDGDRLTLTGDVGDLWGGDAFNYADVFAALASYDDDADLTVILNSGGGVATEGAAIHSLLSQRSGRTDVRIDGIAASAASLIAMAGETVTMSAGSTLMVHDPAGMTFGNSDAHTKTVEALEALATGYAAIYARKTGKTPEECRAVMKAETWFTPDKAVADGFADAVLGNSAPAVAAFPYQIYAKAPERFVALAKASNWRPSDDQERGSAASSENKETPMTDKERADQLAAELEALKAQMSASKDAEKIASMEAELESHRKEKADRENADAIMKLESAKDHPALAKALAEQKTPVAAADAIMKATPKAEASANDDRQPNGAGLGIGAGGMPKAAAGQAAMLANMNKLIGKGA</sequence>
<dbReference type="AlphaFoldDB" id="A0A1W1Z3S5"/>
<dbReference type="GO" id="GO:0051117">
    <property type="term" value="F:ATPase binding"/>
    <property type="evidence" value="ECO:0007669"/>
    <property type="project" value="TreeGrafter"/>
</dbReference>
<dbReference type="SUPFAM" id="SSF52096">
    <property type="entry name" value="ClpP/crotonase"/>
    <property type="match status" value="1"/>
</dbReference>
<evidence type="ECO:0000256" key="6">
    <source>
        <dbReference type="RuleBase" id="RU003567"/>
    </source>
</evidence>
<keyword evidence="3 9" id="KW-0645">Protease</keyword>
<keyword evidence="2" id="KW-0963">Cytoplasm</keyword>
<dbReference type="GO" id="GO:0006515">
    <property type="term" value="P:protein quality control for misfolded or incompletely synthesized proteins"/>
    <property type="evidence" value="ECO:0007669"/>
    <property type="project" value="TreeGrafter"/>
</dbReference>
<evidence type="ECO:0000256" key="4">
    <source>
        <dbReference type="ARBA" id="ARBA00022801"/>
    </source>
</evidence>
<evidence type="ECO:0000256" key="8">
    <source>
        <dbReference type="SAM" id="MobiDB-lite"/>
    </source>
</evidence>
<organism evidence="9 10">
    <name type="scientific">Fulvimarina manganoxydans</name>
    <dbReference type="NCBI Taxonomy" id="937218"/>
    <lineage>
        <taxon>Bacteria</taxon>
        <taxon>Pseudomonadati</taxon>
        <taxon>Pseudomonadota</taxon>
        <taxon>Alphaproteobacteria</taxon>
        <taxon>Hyphomicrobiales</taxon>
        <taxon>Aurantimonadaceae</taxon>
        <taxon>Fulvimarina</taxon>
    </lineage>
</organism>